<gene>
    <name evidence="9" type="ORF">SAMN05421848_2981</name>
</gene>
<dbReference type="AlphaFoldDB" id="A0A1I1MJH3"/>
<keyword evidence="10" id="KW-1185">Reference proteome</keyword>
<dbReference type="GO" id="GO:0005886">
    <property type="term" value="C:plasma membrane"/>
    <property type="evidence" value="ECO:0007669"/>
    <property type="project" value="UniProtKB-SubCell"/>
</dbReference>
<feature type="transmembrane region" description="Helical" evidence="7">
    <location>
        <begin position="134"/>
        <end position="157"/>
    </location>
</feature>
<dbReference type="InterPro" id="IPR004681">
    <property type="entry name" value="TRAP_DctM"/>
</dbReference>
<comment type="similarity">
    <text evidence="7">Belongs to the TRAP transporter large permease family.</text>
</comment>
<evidence type="ECO:0000256" key="5">
    <source>
        <dbReference type="ARBA" id="ARBA00022989"/>
    </source>
</evidence>
<feature type="transmembrane region" description="Helical" evidence="7">
    <location>
        <begin position="240"/>
        <end position="255"/>
    </location>
</feature>
<evidence type="ECO:0000256" key="6">
    <source>
        <dbReference type="ARBA" id="ARBA00023136"/>
    </source>
</evidence>
<keyword evidence="6 7" id="KW-0472">Membrane</keyword>
<dbReference type="PIRSF" id="PIRSF006066">
    <property type="entry name" value="HI0050"/>
    <property type="match status" value="1"/>
</dbReference>
<feature type="transmembrane region" description="Helical" evidence="7">
    <location>
        <begin position="213"/>
        <end position="234"/>
    </location>
</feature>
<dbReference type="NCBIfam" id="TIGR00786">
    <property type="entry name" value="dctM"/>
    <property type="match status" value="1"/>
</dbReference>
<comment type="subcellular location">
    <subcellularLocation>
        <location evidence="1 7">Cell inner membrane</location>
        <topology evidence="1 7">Multi-pass membrane protein</topology>
    </subcellularLocation>
</comment>
<dbReference type="PANTHER" id="PTHR33362">
    <property type="entry name" value="SIALIC ACID TRAP TRANSPORTER PERMEASE PROTEIN SIAT-RELATED"/>
    <property type="match status" value="1"/>
</dbReference>
<feature type="transmembrane region" description="Helical" evidence="7">
    <location>
        <begin position="364"/>
        <end position="386"/>
    </location>
</feature>
<evidence type="ECO:0000256" key="1">
    <source>
        <dbReference type="ARBA" id="ARBA00004429"/>
    </source>
</evidence>
<dbReference type="PANTHER" id="PTHR33362:SF2">
    <property type="entry name" value="TRAP TRANSPORTER LARGE PERMEASE PROTEIN"/>
    <property type="match status" value="1"/>
</dbReference>
<evidence type="ECO:0000259" key="8">
    <source>
        <dbReference type="Pfam" id="PF06808"/>
    </source>
</evidence>
<dbReference type="RefSeq" id="WP_090135606.1">
    <property type="nucleotide sequence ID" value="NZ_FOLY01000007.1"/>
</dbReference>
<dbReference type="OrthoDB" id="9796052at2"/>
<evidence type="ECO:0000256" key="7">
    <source>
        <dbReference type="RuleBase" id="RU369079"/>
    </source>
</evidence>
<keyword evidence="7" id="KW-0813">Transport</keyword>
<comment type="subunit">
    <text evidence="7">The complex comprises the extracytoplasmic solute receptor protein and the two transmembrane proteins.</text>
</comment>
<feature type="transmembrane region" description="Helical" evidence="7">
    <location>
        <begin position="398"/>
        <end position="416"/>
    </location>
</feature>
<dbReference type="EMBL" id="FOLY01000007">
    <property type="protein sequence ID" value="SFC85276.1"/>
    <property type="molecule type" value="Genomic_DNA"/>
</dbReference>
<keyword evidence="4 7" id="KW-0812">Transmembrane</keyword>
<accession>A0A1I1MJH3</accession>
<evidence type="ECO:0000313" key="10">
    <source>
        <dbReference type="Proteomes" id="UP000199046"/>
    </source>
</evidence>
<feature type="domain" description="TRAP C4-dicarboxylate transport system permease DctM subunit" evidence="8">
    <location>
        <begin position="8"/>
        <end position="415"/>
    </location>
</feature>
<feature type="transmembrane region" description="Helical" evidence="7">
    <location>
        <begin position="335"/>
        <end position="358"/>
    </location>
</feature>
<dbReference type="InterPro" id="IPR010656">
    <property type="entry name" value="DctM"/>
</dbReference>
<proteinExistence type="inferred from homology"/>
<protein>
    <recommendedName>
        <fullName evidence="7">TRAP transporter large permease protein</fullName>
    </recommendedName>
</protein>
<dbReference type="GO" id="GO:0022857">
    <property type="term" value="F:transmembrane transporter activity"/>
    <property type="evidence" value="ECO:0007669"/>
    <property type="project" value="UniProtKB-UniRule"/>
</dbReference>
<sequence>MIVIALPLFLLLLVMALPIGYALLGASSIGIALSGSYPLSIVAQRFFDATQSSLLLAIPFFILAGELLIAGTLGQRIIHFAGILVGRVRGALGQVSVVTSMLFAGVSGSAVADASALGSVLIPWQKREGYPAPFAAAVNSASSVIGVIIPPSIPLIIYSSVSQVSVGALFLAGIVPGFIFGAASLVAVYLIARRGNFPRSDQPFAFGPVVRGFIASLPALLMPVIILGALIGGIATPTEISVVAVFYALIVRLCYRDLTPRGLLGSVLSAGQATGAVLLLIMASSVLGWIMTVDQLPSRLVDFINALGLADVLVVLFMNLLMLVVGAVIDMTPAILLLAPIMIPLAESIDMSLIQLGIMMVLNLAIGLFTPPVGTTLFISSSIAGVRIEQTARALVPFYIFALLVLMLVSYVPALFPAG</sequence>
<dbReference type="Pfam" id="PF06808">
    <property type="entry name" value="DctM"/>
    <property type="match status" value="1"/>
</dbReference>
<evidence type="ECO:0000256" key="4">
    <source>
        <dbReference type="ARBA" id="ARBA00022692"/>
    </source>
</evidence>
<feature type="transmembrane region" description="Helical" evidence="7">
    <location>
        <begin position="267"/>
        <end position="291"/>
    </location>
</feature>
<evidence type="ECO:0000256" key="2">
    <source>
        <dbReference type="ARBA" id="ARBA00022475"/>
    </source>
</evidence>
<keyword evidence="5 7" id="KW-1133">Transmembrane helix</keyword>
<name>A0A1I1MJH3_9GAMM</name>
<comment type="function">
    <text evidence="7">Part of the tripartite ATP-independent periplasmic (TRAP) transport system.</text>
</comment>
<feature type="transmembrane region" description="Helical" evidence="7">
    <location>
        <begin position="54"/>
        <end position="78"/>
    </location>
</feature>
<feature type="transmembrane region" description="Helical" evidence="7">
    <location>
        <begin position="169"/>
        <end position="192"/>
    </location>
</feature>
<evidence type="ECO:0000256" key="3">
    <source>
        <dbReference type="ARBA" id="ARBA00022519"/>
    </source>
</evidence>
<dbReference type="STRING" id="402385.SAMN05421848_2981"/>
<keyword evidence="3 7" id="KW-0997">Cell inner membrane</keyword>
<organism evidence="9 10">
    <name type="scientific">Kushneria avicenniae</name>
    <dbReference type="NCBI Taxonomy" id="402385"/>
    <lineage>
        <taxon>Bacteria</taxon>
        <taxon>Pseudomonadati</taxon>
        <taxon>Pseudomonadota</taxon>
        <taxon>Gammaproteobacteria</taxon>
        <taxon>Oceanospirillales</taxon>
        <taxon>Halomonadaceae</taxon>
        <taxon>Kushneria</taxon>
    </lineage>
</organism>
<comment type="caution">
    <text evidence="7">Lacks conserved residue(s) required for the propagation of feature annotation.</text>
</comment>
<evidence type="ECO:0000313" key="9">
    <source>
        <dbReference type="EMBL" id="SFC85276.1"/>
    </source>
</evidence>
<dbReference type="Proteomes" id="UP000199046">
    <property type="component" value="Unassembled WGS sequence"/>
</dbReference>
<feature type="transmembrane region" description="Helical" evidence="7">
    <location>
        <begin position="303"/>
        <end position="328"/>
    </location>
</feature>
<keyword evidence="2" id="KW-1003">Cell membrane</keyword>
<reference evidence="10" key="1">
    <citation type="submission" date="2016-10" db="EMBL/GenBank/DDBJ databases">
        <authorList>
            <person name="Varghese N."/>
            <person name="Submissions S."/>
        </authorList>
    </citation>
    <scope>NUCLEOTIDE SEQUENCE [LARGE SCALE GENOMIC DNA]</scope>
    <source>
        <strain evidence="10">DSM 23439</strain>
    </source>
</reference>